<feature type="signal peptide" evidence="1">
    <location>
        <begin position="1"/>
        <end position="26"/>
    </location>
</feature>
<dbReference type="Proteomes" id="UP001341840">
    <property type="component" value="Unassembled WGS sequence"/>
</dbReference>
<evidence type="ECO:0000313" key="2">
    <source>
        <dbReference type="EMBL" id="MED6120498.1"/>
    </source>
</evidence>
<organism evidence="2 3">
    <name type="scientific">Stylosanthes scabra</name>
    <dbReference type="NCBI Taxonomy" id="79078"/>
    <lineage>
        <taxon>Eukaryota</taxon>
        <taxon>Viridiplantae</taxon>
        <taxon>Streptophyta</taxon>
        <taxon>Embryophyta</taxon>
        <taxon>Tracheophyta</taxon>
        <taxon>Spermatophyta</taxon>
        <taxon>Magnoliopsida</taxon>
        <taxon>eudicotyledons</taxon>
        <taxon>Gunneridae</taxon>
        <taxon>Pentapetalae</taxon>
        <taxon>rosids</taxon>
        <taxon>fabids</taxon>
        <taxon>Fabales</taxon>
        <taxon>Fabaceae</taxon>
        <taxon>Papilionoideae</taxon>
        <taxon>50 kb inversion clade</taxon>
        <taxon>dalbergioids sensu lato</taxon>
        <taxon>Dalbergieae</taxon>
        <taxon>Pterocarpus clade</taxon>
        <taxon>Stylosanthes</taxon>
    </lineage>
</organism>
<evidence type="ECO:0000313" key="3">
    <source>
        <dbReference type="Proteomes" id="UP001341840"/>
    </source>
</evidence>
<sequence>MRRSPTDLMTSLGACFTLLRLTPVALSPCQSRRPTNRAILVSSSHSLSLSLLPPPRRSRLLLLRSRRSAKNKILMIQKGKKRFYLHQSYRLAKNRDFMIHKRERSFDVH</sequence>
<feature type="chain" id="PRO_5046708901" evidence="1">
    <location>
        <begin position="27"/>
        <end position="109"/>
    </location>
</feature>
<comment type="caution">
    <text evidence="2">The sequence shown here is derived from an EMBL/GenBank/DDBJ whole genome shotgun (WGS) entry which is preliminary data.</text>
</comment>
<keyword evidence="3" id="KW-1185">Reference proteome</keyword>
<dbReference type="EMBL" id="JASCZI010030278">
    <property type="protein sequence ID" value="MED6120498.1"/>
    <property type="molecule type" value="Genomic_DNA"/>
</dbReference>
<protein>
    <submittedName>
        <fullName evidence="2">Uncharacterized protein</fullName>
    </submittedName>
</protein>
<name>A0ABU6R992_9FABA</name>
<accession>A0ABU6R992</accession>
<proteinExistence type="predicted"/>
<gene>
    <name evidence="2" type="ORF">PIB30_021362</name>
</gene>
<keyword evidence="1" id="KW-0732">Signal</keyword>
<evidence type="ECO:0000256" key="1">
    <source>
        <dbReference type="SAM" id="SignalP"/>
    </source>
</evidence>
<reference evidence="2 3" key="1">
    <citation type="journal article" date="2023" name="Plants (Basel)">
        <title>Bridging the Gap: Combining Genomics and Transcriptomics Approaches to Understand Stylosanthes scabra, an Orphan Legume from the Brazilian Caatinga.</title>
        <authorList>
            <person name="Ferreira-Neto J.R.C."/>
            <person name="da Silva M.D."/>
            <person name="Binneck E."/>
            <person name="de Melo N.F."/>
            <person name="da Silva R.H."/>
            <person name="de Melo A.L.T.M."/>
            <person name="Pandolfi V."/>
            <person name="Bustamante F.O."/>
            <person name="Brasileiro-Vidal A.C."/>
            <person name="Benko-Iseppon A.M."/>
        </authorList>
    </citation>
    <scope>NUCLEOTIDE SEQUENCE [LARGE SCALE GENOMIC DNA]</scope>
    <source>
        <tissue evidence="2">Leaves</tissue>
    </source>
</reference>